<evidence type="ECO:0000256" key="3">
    <source>
        <dbReference type="ARBA" id="ARBA00022448"/>
    </source>
</evidence>
<feature type="compositionally biased region" description="Basic and acidic residues" evidence="10">
    <location>
        <begin position="811"/>
        <end position="831"/>
    </location>
</feature>
<evidence type="ECO:0000256" key="2">
    <source>
        <dbReference type="ARBA" id="ARBA00009726"/>
    </source>
</evidence>
<dbReference type="GO" id="GO:0016020">
    <property type="term" value="C:membrane"/>
    <property type="evidence" value="ECO:0007669"/>
    <property type="project" value="UniProtKB-SubCell"/>
</dbReference>
<protein>
    <submittedName>
        <fullName evidence="14">Uncharacterized protein</fullName>
    </submittedName>
</protein>
<dbReference type="Proteomes" id="UP000777438">
    <property type="component" value="Unassembled WGS sequence"/>
</dbReference>
<keyword evidence="5" id="KW-0677">Repeat</keyword>
<dbReference type="GO" id="GO:0016887">
    <property type="term" value="F:ATP hydrolysis activity"/>
    <property type="evidence" value="ECO:0007669"/>
    <property type="project" value="InterPro"/>
</dbReference>
<feature type="transmembrane region" description="Helical" evidence="11">
    <location>
        <begin position="889"/>
        <end position="909"/>
    </location>
</feature>
<evidence type="ECO:0000313" key="14">
    <source>
        <dbReference type="EMBL" id="KAH6876396.1"/>
    </source>
</evidence>
<comment type="subcellular location">
    <subcellularLocation>
        <location evidence="1">Membrane</location>
        <topology evidence="1">Multi-pass membrane protein</topology>
    </subcellularLocation>
</comment>
<dbReference type="InterPro" id="IPR003439">
    <property type="entry name" value="ABC_transporter-like_ATP-bd"/>
</dbReference>
<keyword evidence="4 11" id="KW-0812">Transmembrane</keyword>
<evidence type="ECO:0000256" key="5">
    <source>
        <dbReference type="ARBA" id="ARBA00022737"/>
    </source>
</evidence>
<dbReference type="SUPFAM" id="SSF90123">
    <property type="entry name" value="ABC transporter transmembrane region"/>
    <property type="match status" value="2"/>
</dbReference>
<evidence type="ECO:0000259" key="12">
    <source>
        <dbReference type="PROSITE" id="PS50893"/>
    </source>
</evidence>
<dbReference type="SUPFAM" id="SSF56059">
    <property type="entry name" value="Glutathione synthetase ATP-binding domain-like"/>
    <property type="match status" value="1"/>
</dbReference>
<feature type="transmembrane region" description="Helical" evidence="11">
    <location>
        <begin position="1368"/>
        <end position="1392"/>
    </location>
</feature>
<feature type="domain" description="ABC transporter" evidence="12">
    <location>
        <begin position="1059"/>
        <end position="1308"/>
    </location>
</feature>
<dbReference type="PANTHER" id="PTHR24223:SF456">
    <property type="entry name" value="MULTIDRUG RESISTANCE-ASSOCIATED PROTEIN LETHAL(2)03659"/>
    <property type="match status" value="1"/>
</dbReference>
<gene>
    <name evidence="14" type="ORF">B0T10DRAFT_414530</name>
</gene>
<dbReference type="InterPro" id="IPR050173">
    <property type="entry name" value="ABC_transporter_C-like"/>
</dbReference>
<evidence type="ECO:0000256" key="6">
    <source>
        <dbReference type="ARBA" id="ARBA00022741"/>
    </source>
</evidence>
<dbReference type="PANTHER" id="PTHR24223">
    <property type="entry name" value="ATP-BINDING CASSETTE SUB-FAMILY C"/>
    <property type="match status" value="1"/>
</dbReference>
<dbReference type="InterPro" id="IPR036640">
    <property type="entry name" value="ABC1_TM_sf"/>
</dbReference>
<dbReference type="SMART" id="SM00382">
    <property type="entry name" value="AAA"/>
    <property type="match status" value="2"/>
</dbReference>
<dbReference type="GO" id="GO:0005737">
    <property type="term" value="C:cytoplasm"/>
    <property type="evidence" value="ECO:0007669"/>
    <property type="project" value="UniProtKB-ARBA"/>
</dbReference>
<feature type="domain" description="ABC transporter" evidence="12">
    <location>
        <begin position="1716"/>
        <end position="1966"/>
    </location>
</feature>
<reference evidence="14 15" key="1">
    <citation type="journal article" date="2021" name="Nat. Commun.">
        <title>Genetic determinants of endophytism in the Arabidopsis root mycobiome.</title>
        <authorList>
            <person name="Mesny F."/>
            <person name="Miyauchi S."/>
            <person name="Thiergart T."/>
            <person name="Pickel B."/>
            <person name="Atanasova L."/>
            <person name="Karlsson M."/>
            <person name="Huettel B."/>
            <person name="Barry K.W."/>
            <person name="Haridas S."/>
            <person name="Chen C."/>
            <person name="Bauer D."/>
            <person name="Andreopoulos W."/>
            <person name="Pangilinan J."/>
            <person name="LaButti K."/>
            <person name="Riley R."/>
            <person name="Lipzen A."/>
            <person name="Clum A."/>
            <person name="Drula E."/>
            <person name="Henrissat B."/>
            <person name="Kohler A."/>
            <person name="Grigoriev I.V."/>
            <person name="Martin F.M."/>
            <person name="Hacquard S."/>
        </authorList>
    </citation>
    <scope>NUCLEOTIDE SEQUENCE [LARGE SCALE GENOMIC DNA]</scope>
    <source>
        <strain evidence="14 15">MPI-CAGE-CH-0241</strain>
    </source>
</reference>
<dbReference type="PROSITE" id="PS50929">
    <property type="entry name" value="ABC_TM1F"/>
    <property type="match status" value="2"/>
</dbReference>
<dbReference type="SUPFAM" id="SSF52540">
    <property type="entry name" value="P-loop containing nucleoside triphosphate hydrolases"/>
    <property type="match status" value="2"/>
</dbReference>
<comment type="caution">
    <text evidence="14">The sequence shown here is derived from an EMBL/GenBank/DDBJ whole genome shotgun (WGS) entry which is preliminary data.</text>
</comment>
<evidence type="ECO:0000256" key="9">
    <source>
        <dbReference type="ARBA" id="ARBA00023136"/>
    </source>
</evidence>
<dbReference type="CDD" id="cd03244">
    <property type="entry name" value="ABCC_MRP_domain2"/>
    <property type="match status" value="1"/>
</dbReference>
<dbReference type="InterPro" id="IPR027417">
    <property type="entry name" value="P-loop_NTPase"/>
</dbReference>
<evidence type="ECO:0000256" key="8">
    <source>
        <dbReference type="ARBA" id="ARBA00022989"/>
    </source>
</evidence>
<feature type="transmembrane region" description="Helical" evidence="11">
    <location>
        <begin position="717"/>
        <end position="742"/>
    </location>
</feature>
<dbReference type="InterPro" id="IPR011527">
    <property type="entry name" value="ABC1_TM_dom"/>
</dbReference>
<dbReference type="InterPro" id="IPR017871">
    <property type="entry name" value="ABC_transporter-like_CS"/>
</dbReference>
<evidence type="ECO:0000259" key="13">
    <source>
        <dbReference type="PROSITE" id="PS50929"/>
    </source>
</evidence>
<dbReference type="CDD" id="cd18604">
    <property type="entry name" value="ABC_6TM_VMR1_D2_like"/>
    <property type="match status" value="1"/>
</dbReference>
<dbReference type="Gene3D" id="3.40.50.300">
    <property type="entry name" value="P-loop containing nucleotide triphosphate hydrolases"/>
    <property type="match status" value="2"/>
</dbReference>
<dbReference type="FunFam" id="3.40.50.300:FF:000610">
    <property type="entry name" value="Multidrug resistance-associated ABC transporter"/>
    <property type="match status" value="1"/>
</dbReference>
<evidence type="ECO:0000256" key="4">
    <source>
        <dbReference type="ARBA" id="ARBA00022692"/>
    </source>
</evidence>
<evidence type="ECO:0000256" key="11">
    <source>
        <dbReference type="SAM" id="Phobius"/>
    </source>
</evidence>
<feature type="domain" description="ABC transmembrane type-1" evidence="13">
    <location>
        <begin position="848"/>
        <end position="1032"/>
    </location>
</feature>
<feature type="transmembrane region" description="Helical" evidence="11">
    <location>
        <begin position="1440"/>
        <end position="1464"/>
    </location>
</feature>
<sequence length="1981" mass="219978">MHTHQLLQIHLGAQPHNYEPVARDKAKSSIYLQDEAKLETTLLGLCPANLWHNGSYAAGSPRPILIGKHHQQQMEDLHEALTAAITDVVQRWWTDGDARFPERMPLEKEEEELLKWLEGEVSQGNLPRFSARLGSWRPDFLVEDDEDREENFRITEINARFSFNGFMHEAYGQQALNDSLRGPEGEPSGLVGATDPQAIVNGLFSLFQPHHPLHLLKGAEKGIDIHMFVDAVWRRFGIKPRLITPADLRLLPDPDSNSGHRLCCLVKNRPEDLTLIDSPTFVTKDGEIVEEIHQVGLELHQRELVAMEPEMLRQVSLRCFNDMRTILLVHDKRMLGILKQEIPQLVARGVLTPRQADALDNGVVETILPGSRELDGLLYACSDSPQLKNQYILKPIRSGKGDGIIFGVDFKAEEWMSALACLRNAAVVPGVSCVVQRRITPRVYDMVLKGAAGMVRYPLVGTYHVANGKLLGLGTWRASGGRVVAVSSGGSSSIMSEAPALPLACATLALTTVFCLPAIIAVYAQLQSRKPKDHFYEDSDGCGIPKSIADFSNRPAKSAILLFSALGVGTSIANLVFSSVRKDDLVLESSLRMAAWVIRRIHDYRDIIVTIRLTDPIFALALGIASTTLPRRPDVFFKKCKVDRQWTVSALNRFTWTWVQPLLRHASIHNDVGTEDVPQPDANLRAENLKQHWDMLNTTTAPSLFRTLMGVYRVQLALLWTVTLLRCLVSILPFWSMFRILGILEDPTSRGSQLIELLALITCMTASNLLDAWIEGWAYWYSLSAMALPIRSQLSSLVFDKALRRKNVKAPNEEDHRPDSNEDMDEPKKNENATPPEDGSVLRSNQAIVNLVGIDTERLSYFVQYHFLILNGVVKLLIFSTFLLQLLGWIPFLAGIIAWALTLPANTWFSKRVLVQSRSLMKLRDGKLSKINEVLLGMRQIKFSALESQWERRILALRDAELRSLWRFFLADSGLFACWVISPILLAVASLATYVLINSSLSASVAFVSIGIFNTLETTLGSLPELFTLGLDSLVSIRRINAYLDEPERAHILDDGPTISFEGASISWPVGHRTAAGEDRFILHGVDLSFPDGALSVISGKTGAGKTLLLSAILGEADLLQGSIRVPKPQDVHLDGASPDGWTVQGSVAYISQTPWLENTSLRNNILFGLPLVKTRYDEVIEACALREDIAALVDGDDTELGANGVNLSGGQKWRITLARAIYSQAEILIMEDIFSAVDAHVGSWIFERCLTGDICKGRTRILVTHHLGLVLPRTDYLVELGEGLVTFAGQPRGRHQFYRGSGCIDDSHVATSVEEAVTAGPTNNTQNAESLDTPATVPRKFIQDETREKGTVKRGVYLTYVKSSGGLYLWITCALVFLAYQAGTIVGRAWWLRIWTSQANSDGSGESFRLLNTYHSIYAVSTPQSLFQVSERPASHHDLFFYLKVYIVISMSTALIGIIRFISSYSLAVRASRAIFQKMLFTILRSPLRWLDSVPTGRILNRFTADFSIIDERIALSWSLFFSNLLRLVGIVIASCFASVYLIPPAVLLLGLGTVTGGRYLAASRPLKRLESNAKSPVFELFNTTLTGISTIRAFQRTHTYLTEMHKSLDAWVMTTFYIALANRWMSFRMALIASLFSVAVGVVIIVNPIDAALAGLALSFILDFSESLRWTIRCYGDMELEMNSMERVIEYMSLETEPLSGDRPPSAWPSSGAIEFRNVVVSYAPDLPPVLKGLSLKIKHNERIGVVGRTGAGKSSLTLALFRFLETRSGSILIDGLDISKINLNALRSQLSIIPQDPVLFSGTVRSNLDPFGNYTDDELFETLARVQLITSRPNSDANQSTSVFASSNANIFRDLSSPISEFGGNLSQGQRQLLCISRSLLTNSKIILLDEATSAVDVVTDTLIQRSIRDGFTDRTLIVIAHRLSTIADFDRILVLENGCMVEFGTPRELWERKGTFRSMCESTGESERENLRNSILG</sequence>
<keyword evidence="8 11" id="KW-1133">Transmembrane helix</keyword>
<dbReference type="CDD" id="cd18596">
    <property type="entry name" value="ABC_6TM_VMR1_D1_like"/>
    <property type="match status" value="1"/>
</dbReference>
<feature type="transmembrane region" description="Helical" evidence="11">
    <location>
        <begin position="501"/>
        <end position="524"/>
    </location>
</feature>
<dbReference type="GO" id="GO:0005524">
    <property type="term" value="F:ATP binding"/>
    <property type="evidence" value="ECO:0007669"/>
    <property type="project" value="UniProtKB-KW"/>
</dbReference>
<feature type="transmembrane region" description="Helical" evidence="11">
    <location>
        <begin position="780"/>
        <end position="799"/>
    </location>
</feature>
<accession>A0A9P8VW83</accession>
<dbReference type="CDD" id="cd03250">
    <property type="entry name" value="ABCC_MRP_domain1"/>
    <property type="match status" value="1"/>
</dbReference>
<dbReference type="Gene3D" id="1.20.1560.10">
    <property type="entry name" value="ABC transporter type 1, transmembrane domain"/>
    <property type="match status" value="2"/>
</dbReference>
<evidence type="ECO:0000313" key="15">
    <source>
        <dbReference type="Proteomes" id="UP000777438"/>
    </source>
</evidence>
<comment type="similarity">
    <text evidence="2">Belongs to the ABC transporter superfamily. ABCC family. Conjugate transporter (TC 3.A.1.208) subfamily.</text>
</comment>
<dbReference type="FunFam" id="1.20.1560.10:FF:000013">
    <property type="entry name" value="ABC transporter C family member 2"/>
    <property type="match status" value="1"/>
</dbReference>
<feature type="transmembrane region" description="Helical" evidence="11">
    <location>
        <begin position="865"/>
        <end position="883"/>
    </location>
</feature>
<dbReference type="PROSITE" id="PS00211">
    <property type="entry name" value="ABC_TRANSPORTER_1"/>
    <property type="match status" value="1"/>
</dbReference>
<dbReference type="OrthoDB" id="6500128at2759"/>
<dbReference type="InterPro" id="IPR003593">
    <property type="entry name" value="AAA+_ATPase"/>
</dbReference>
<dbReference type="Pfam" id="PF00664">
    <property type="entry name" value="ABC_membrane"/>
    <property type="match status" value="2"/>
</dbReference>
<dbReference type="EMBL" id="JAGPYM010000035">
    <property type="protein sequence ID" value="KAH6876396.1"/>
    <property type="molecule type" value="Genomic_DNA"/>
</dbReference>
<dbReference type="Pfam" id="PF00005">
    <property type="entry name" value="ABC_tran"/>
    <property type="match status" value="2"/>
</dbReference>
<dbReference type="PROSITE" id="PS50893">
    <property type="entry name" value="ABC_TRANSPORTER_2"/>
    <property type="match status" value="2"/>
</dbReference>
<keyword evidence="9 11" id="KW-0472">Membrane</keyword>
<evidence type="ECO:0000256" key="1">
    <source>
        <dbReference type="ARBA" id="ARBA00004141"/>
    </source>
</evidence>
<keyword evidence="6" id="KW-0547">Nucleotide-binding</keyword>
<proteinExistence type="inferred from homology"/>
<feature type="domain" description="ABC transmembrane type-1" evidence="13">
    <location>
        <begin position="1375"/>
        <end position="1682"/>
    </location>
</feature>
<feature type="region of interest" description="Disordered" evidence="10">
    <location>
        <begin position="808"/>
        <end position="840"/>
    </location>
</feature>
<evidence type="ECO:0000256" key="7">
    <source>
        <dbReference type="ARBA" id="ARBA00022840"/>
    </source>
</evidence>
<keyword evidence="3" id="KW-0813">Transport</keyword>
<keyword evidence="7" id="KW-0067">ATP-binding</keyword>
<organism evidence="14 15">
    <name type="scientific">Thelonectria olida</name>
    <dbReference type="NCBI Taxonomy" id="1576542"/>
    <lineage>
        <taxon>Eukaryota</taxon>
        <taxon>Fungi</taxon>
        <taxon>Dikarya</taxon>
        <taxon>Ascomycota</taxon>
        <taxon>Pezizomycotina</taxon>
        <taxon>Sordariomycetes</taxon>
        <taxon>Hypocreomycetidae</taxon>
        <taxon>Hypocreales</taxon>
        <taxon>Nectriaceae</taxon>
        <taxon>Thelonectria</taxon>
    </lineage>
</organism>
<feature type="transmembrane region" description="Helical" evidence="11">
    <location>
        <begin position="559"/>
        <end position="577"/>
    </location>
</feature>
<keyword evidence="15" id="KW-1185">Reference proteome</keyword>
<feature type="transmembrane region" description="Helical" evidence="11">
    <location>
        <begin position="968"/>
        <end position="989"/>
    </location>
</feature>
<dbReference type="GO" id="GO:0140359">
    <property type="term" value="F:ABC-type transporter activity"/>
    <property type="evidence" value="ECO:0007669"/>
    <property type="project" value="InterPro"/>
</dbReference>
<feature type="transmembrane region" description="Helical" evidence="11">
    <location>
        <begin position="1629"/>
        <end position="1648"/>
    </location>
</feature>
<evidence type="ECO:0000256" key="10">
    <source>
        <dbReference type="SAM" id="MobiDB-lite"/>
    </source>
</evidence>
<name>A0A9P8VW83_9HYPO</name>